<protein>
    <recommendedName>
        <fullName evidence="11">Molybdenum transport system permease</fullName>
    </recommendedName>
</protein>
<organism evidence="13 14">
    <name type="scientific">Pseudoalteromonas ulvae</name>
    <dbReference type="NCBI Taxonomy" id="107327"/>
    <lineage>
        <taxon>Bacteria</taxon>
        <taxon>Pseudomonadati</taxon>
        <taxon>Pseudomonadota</taxon>
        <taxon>Gammaproteobacteria</taxon>
        <taxon>Alteromonadales</taxon>
        <taxon>Pseudoalteromonadaceae</taxon>
        <taxon>Pseudoalteromonas</taxon>
    </lineage>
</organism>
<keyword evidence="14" id="KW-1185">Reference proteome</keyword>
<evidence type="ECO:0000256" key="7">
    <source>
        <dbReference type="ARBA" id="ARBA00022692"/>
    </source>
</evidence>
<feature type="transmembrane region" description="Helical" evidence="10">
    <location>
        <begin position="6"/>
        <end position="32"/>
    </location>
</feature>
<feature type="transmembrane region" description="Helical" evidence="10">
    <location>
        <begin position="86"/>
        <end position="106"/>
    </location>
</feature>
<keyword evidence="11" id="KW-0997">Cell inner membrane</keyword>
<dbReference type="Pfam" id="PF00528">
    <property type="entry name" value="BPD_transp_1"/>
    <property type="match status" value="1"/>
</dbReference>
<keyword evidence="6 11" id="KW-0500">Molybdenum</keyword>
<dbReference type="AlphaFoldDB" id="A0A244CTP2"/>
<dbReference type="GO" id="GO:0005886">
    <property type="term" value="C:plasma membrane"/>
    <property type="evidence" value="ECO:0007669"/>
    <property type="project" value="UniProtKB-SubCell"/>
</dbReference>
<gene>
    <name evidence="13" type="ORF">B1199_01535</name>
</gene>
<feature type="transmembrane region" description="Helical" evidence="10">
    <location>
        <begin position="198"/>
        <end position="217"/>
    </location>
</feature>
<dbReference type="PANTHER" id="PTHR30183:SF8">
    <property type="entry name" value="MOLYBDENUM TRANSPORT SYSTEM PERMEASE"/>
    <property type="match status" value="1"/>
</dbReference>
<evidence type="ECO:0000256" key="9">
    <source>
        <dbReference type="ARBA" id="ARBA00023136"/>
    </source>
</evidence>
<comment type="similarity">
    <text evidence="3 11">Belongs to the binding-protein-dependent transport system permease family. CysTW subfamily.</text>
</comment>
<comment type="caution">
    <text evidence="11">Lacks conserved residue(s) required for the propagation of feature annotation.</text>
</comment>
<evidence type="ECO:0000256" key="6">
    <source>
        <dbReference type="ARBA" id="ARBA00022505"/>
    </source>
</evidence>
<keyword evidence="5" id="KW-1003">Cell membrane</keyword>
<dbReference type="PANTHER" id="PTHR30183">
    <property type="entry name" value="MOLYBDENUM TRANSPORT SYSTEM PERMEASE PROTEIN MODB"/>
    <property type="match status" value="1"/>
</dbReference>
<feature type="domain" description="ABC transmembrane type-1" evidence="12">
    <location>
        <begin position="9"/>
        <end position="211"/>
    </location>
</feature>
<keyword evidence="4 10" id="KW-0813">Transport</keyword>
<keyword evidence="9 10" id="KW-0472">Membrane</keyword>
<dbReference type="InterPro" id="IPR000515">
    <property type="entry name" value="MetI-like"/>
</dbReference>
<comment type="subcellular location">
    <subcellularLocation>
        <location evidence="11">Cell inner membrane</location>
        <topology evidence="11">Multi-pass membrane protein</topology>
    </subcellularLocation>
    <subcellularLocation>
        <location evidence="2 10">Cell membrane</location>
        <topology evidence="2 10">Multi-pass membrane protein</topology>
    </subcellularLocation>
</comment>
<evidence type="ECO:0000256" key="8">
    <source>
        <dbReference type="ARBA" id="ARBA00022989"/>
    </source>
</evidence>
<evidence type="ECO:0000259" key="12">
    <source>
        <dbReference type="PROSITE" id="PS50928"/>
    </source>
</evidence>
<evidence type="ECO:0000313" key="14">
    <source>
        <dbReference type="Proteomes" id="UP000194841"/>
    </source>
</evidence>
<dbReference type="Gene3D" id="1.10.3720.10">
    <property type="entry name" value="MetI-like"/>
    <property type="match status" value="1"/>
</dbReference>
<dbReference type="OrthoDB" id="9795403at2"/>
<keyword evidence="8 10" id="KW-1133">Transmembrane helix</keyword>
<accession>A0A244CTP2</accession>
<evidence type="ECO:0000256" key="1">
    <source>
        <dbReference type="ARBA" id="ARBA00002949"/>
    </source>
</evidence>
<comment type="function">
    <text evidence="1 11">Part of the binding-protein-dependent transport system for molybdenum; probably responsible for the translocation of the substrate across the membrane.</text>
</comment>
<dbReference type="NCBIfam" id="TIGR02141">
    <property type="entry name" value="modB_ABC"/>
    <property type="match status" value="1"/>
</dbReference>
<evidence type="ECO:0000256" key="3">
    <source>
        <dbReference type="ARBA" id="ARBA00007069"/>
    </source>
</evidence>
<dbReference type="InterPro" id="IPR035906">
    <property type="entry name" value="MetI-like_sf"/>
</dbReference>
<proteinExistence type="inferred from homology"/>
<evidence type="ECO:0000256" key="4">
    <source>
        <dbReference type="ARBA" id="ARBA00022448"/>
    </source>
</evidence>
<evidence type="ECO:0000256" key="5">
    <source>
        <dbReference type="ARBA" id="ARBA00022475"/>
    </source>
</evidence>
<dbReference type="GO" id="GO:0015098">
    <property type="term" value="F:molybdate ion transmembrane transporter activity"/>
    <property type="evidence" value="ECO:0007669"/>
    <property type="project" value="UniProtKB-UniRule"/>
</dbReference>
<dbReference type="PROSITE" id="PS50928">
    <property type="entry name" value="ABC_TM1"/>
    <property type="match status" value="1"/>
</dbReference>
<reference evidence="13 14" key="1">
    <citation type="submission" date="2017-02" db="EMBL/GenBank/DDBJ databases">
        <title>Pseudoalteromonas ulvae TC14 Genome.</title>
        <authorList>
            <person name="Molmeret M."/>
        </authorList>
    </citation>
    <scope>NUCLEOTIDE SEQUENCE [LARGE SCALE GENOMIC DNA]</scope>
    <source>
        <strain evidence="13">TC14</strain>
    </source>
</reference>
<evidence type="ECO:0000313" key="13">
    <source>
        <dbReference type="EMBL" id="OUL58992.1"/>
    </source>
</evidence>
<dbReference type="SUPFAM" id="SSF161098">
    <property type="entry name" value="MetI-like"/>
    <property type="match status" value="1"/>
</dbReference>
<comment type="caution">
    <text evidence="13">The sequence shown here is derived from an EMBL/GenBank/DDBJ whole genome shotgun (WGS) entry which is preliminary data.</text>
</comment>
<sequence length="231" mass="25511">MSANDWQAIILTAHLASATTFILIVLCLPGAYFLSRSRSVIKPLLETIVTLPLVLPPTVMGYYFLVLFSPNNGVGLWLREVVGIELVFSFSGILLASMIYSLPFTFRPLQSAFEQLPDDLYQAAALLGFSPWKQFTCVILPAIKPALLTAITLSFAHTIGEFGAILMIGGNIPGETQVLSLALFEHVESLNFKAAENLAMVMLVFSFCVVFACQWWQKQSVQHNYANNRTS</sequence>
<evidence type="ECO:0000256" key="10">
    <source>
        <dbReference type="RuleBase" id="RU363032"/>
    </source>
</evidence>
<dbReference type="Proteomes" id="UP000194841">
    <property type="component" value="Unassembled WGS sequence"/>
</dbReference>
<keyword evidence="7 10" id="KW-0812">Transmembrane</keyword>
<evidence type="ECO:0000256" key="11">
    <source>
        <dbReference type="RuleBase" id="RU365097"/>
    </source>
</evidence>
<dbReference type="RefSeq" id="WP_086742378.1">
    <property type="nucleotide sequence ID" value="NZ_MWPV01000001.1"/>
</dbReference>
<feature type="transmembrane region" description="Helical" evidence="10">
    <location>
        <begin position="44"/>
        <end position="66"/>
    </location>
</feature>
<dbReference type="InterPro" id="IPR011867">
    <property type="entry name" value="ModB_ABC"/>
</dbReference>
<dbReference type="CDD" id="cd06261">
    <property type="entry name" value="TM_PBP2"/>
    <property type="match status" value="1"/>
</dbReference>
<evidence type="ECO:0000256" key="2">
    <source>
        <dbReference type="ARBA" id="ARBA00004651"/>
    </source>
</evidence>
<name>A0A244CTP2_PSEDV</name>
<dbReference type="EMBL" id="MWPV01000001">
    <property type="protein sequence ID" value="OUL58992.1"/>
    <property type="molecule type" value="Genomic_DNA"/>
</dbReference>